<evidence type="ECO:0000313" key="3">
    <source>
        <dbReference type="Proteomes" id="UP000634229"/>
    </source>
</evidence>
<name>A0ABS1NEK4_9ACTN</name>
<reference evidence="2 3" key="1">
    <citation type="submission" date="2021-01" db="EMBL/GenBank/DDBJ databases">
        <title>WGS of actinomycetes isolated from Thailand.</title>
        <authorList>
            <person name="Thawai C."/>
        </authorList>
    </citation>
    <scope>NUCLEOTIDE SEQUENCE [LARGE SCALE GENOMIC DNA]</scope>
    <source>
        <strain evidence="2 3">CA1R205</strain>
    </source>
</reference>
<dbReference type="RefSeq" id="WP_201875908.1">
    <property type="nucleotide sequence ID" value="NZ_JAERRF010000009.1"/>
</dbReference>
<evidence type="ECO:0000313" key="2">
    <source>
        <dbReference type="EMBL" id="MBL1098502.1"/>
    </source>
</evidence>
<feature type="region of interest" description="Disordered" evidence="1">
    <location>
        <begin position="1"/>
        <end position="27"/>
    </location>
</feature>
<keyword evidence="3" id="KW-1185">Reference proteome</keyword>
<organism evidence="2 3">
    <name type="scientific">Streptomyces coffeae</name>
    <dbReference type="NCBI Taxonomy" id="621382"/>
    <lineage>
        <taxon>Bacteria</taxon>
        <taxon>Bacillati</taxon>
        <taxon>Actinomycetota</taxon>
        <taxon>Actinomycetes</taxon>
        <taxon>Kitasatosporales</taxon>
        <taxon>Streptomycetaceae</taxon>
        <taxon>Streptomyces</taxon>
    </lineage>
</organism>
<feature type="compositionally biased region" description="Low complexity" evidence="1">
    <location>
        <begin position="10"/>
        <end position="25"/>
    </location>
</feature>
<sequence>MFRSLSGTMAEFSSARSAASSGGIAEELRDKPMTATAAGRTVLLGSI</sequence>
<dbReference type="Proteomes" id="UP000634229">
    <property type="component" value="Unassembled WGS sequence"/>
</dbReference>
<gene>
    <name evidence="2" type="ORF">JK363_17905</name>
</gene>
<accession>A0ABS1NEK4</accession>
<proteinExistence type="predicted"/>
<dbReference type="EMBL" id="JAERRF010000009">
    <property type="protein sequence ID" value="MBL1098502.1"/>
    <property type="molecule type" value="Genomic_DNA"/>
</dbReference>
<protein>
    <submittedName>
        <fullName evidence="2">Uncharacterized protein</fullName>
    </submittedName>
</protein>
<evidence type="ECO:0000256" key="1">
    <source>
        <dbReference type="SAM" id="MobiDB-lite"/>
    </source>
</evidence>
<comment type="caution">
    <text evidence="2">The sequence shown here is derived from an EMBL/GenBank/DDBJ whole genome shotgun (WGS) entry which is preliminary data.</text>
</comment>